<dbReference type="PIRSF" id="PIRSF038984">
    <property type="entry name" value="FAD_binding_protein"/>
    <property type="match status" value="1"/>
</dbReference>
<dbReference type="InterPro" id="IPR028348">
    <property type="entry name" value="FAD-binding_protein"/>
</dbReference>
<dbReference type="OrthoDB" id="9762921at2"/>
<protein>
    <recommendedName>
        <fullName evidence="3">NAD(FAD)-utilizing dehydrogenase</fullName>
    </recommendedName>
</protein>
<dbReference type="InterPro" id="IPR036188">
    <property type="entry name" value="FAD/NAD-bd_sf"/>
</dbReference>
<name>A0A1I3W746_HALDA</name>
<evidence type="ECO:0000313" key="1">
    <source>
        <dbReference type="EMBL" id="SFK03315.1"/>
    </source>
</evidence>
<gene>
    <name evidence="1" type="ORF">SAMN04487936_106227</name>
</gene>
<organism evidence="1 2">
    <name type="scientific">Halobacillus dabanensis</name>
    <dbReference type="NCBI Taxonomy" id="240302"/>
    <lineage>
        <taxon>Bacteria</taxon>
        <taxon>Bacillati</taxon>
        <taxon>Bacillota</taxon>
        <taxon>Bacilli</taxon>
        <taxon>Bacillales</taxon>
        <taxon>Bacillaceae</taxon>
        <taxon>Halobacillus</taxon>
    </lineage>
</organism>
<accession>A0A1I3W746</accession>
<evidence type="ECO:0000313" key="2">
    <source>
        <dbReference type="Proteomes" id="UP000183557"/>
    </source>
</evidence>
<proteinExistence type="predicted"/>
<keyword evidence="2" id="KW-1185">Reference proteome</keyword>
<dbReference type="Proteomes" id="UP000183557">
    <property type="component" value="Unassembled WGS sequence"/>
</dbReference>
<dbReference type="PANTHER" id="PTHR43106">
    <property type="entry name" value="DEHYDROGENASE-RELATED"/>
    <property type="match status" value="1"/>
</dbReference>
<dbReference type="EMBL" id="FOSB01000006">
    <property type="protein sequence ID" value="SFK03315.1"/>
    <property type="molecule type" value="Genomic_DNA"/>
</dbReference>
<reference evidence="2" key="1">
    <citation type="submission" date="2016-10" db="EMBL/GenBank/DDBJ databases">
        <authorList>
            <person name="Varghese N."/>
            <person name="Submissions S."/>
        </authorList>
    </citation>
    <scope>NUCLEOTIDE SEQUENCE [LARGE SCALE GENOMIC DNA]</scope>
    <source>
        <strain evidence="2">CGMCC 1.3704</strain>
    </source>
</reference>
<evidence type="ECO:0008006" key="3">
    <source>
        <dbReference type="Google" id="ProtNLM"/>
    </source>
</evidence>
<dbReference type="RefSeq" id="WP_075036830.1">
    <property type="nucleotide sequence ID" value="NZ_FOSB01000006.1"/>
</dbReference>
<dbReference type="SUPFAM" id="SSF51905">
    <property type="entry name" value="FAD/NAD(P)-binding domain"/>
    <property type="match status" value="1"/>
</dbReference>
<dbReference type="AlphaFoldDB" id="A0A1I3W746"/>
<dbReference type="Gene3D" id="3.50.50.60">
    <property type="entry name" value="FAD/NAD(P)-binding domain"/>
    <property type="match status" value="3"/>
</dbReference>
<dbReference type="PANTHER" id="PTHR43106:SF1">
    <property type="entry name" value="DEHYDROGENASE-RELATED"/>
    <property type="match status" value="1"/>
</dbReference>
<sequence length="445" mass="49568">MQDVTIIGAGVSGVFLAYTLMREHPHLSVHVIDRGKPLAERFCGQEVGEACTCEGPCDKYVGFAGLGKSEGKFNYTNDFGGMLGQKIGTGQTLAMMEEVDRILCSFGGERTEKYSTKNHRLSEKAARYGLSVFSTEVRHLGTSLAKEVFQNMYEEMIDKIRFSFEVEITEIEKREDSYVIRSSGNTYESEKVIIATGMSGSEWLAKIAPKLGIKPEQTRLDLGVRVEMQGNQLDAILQETFETKLNYTTEGYSATTYCMNPSGRVIRKHQHGLVMADGQNQREEDQPSENLNFTLFVPRLFDSHKQAMEEATSVVGAINRGRGRIVAQRLDDLYKNTPTLTLRHNSITPSLDAEVGNLKEEVPELYTEALLDFFKALEGLLEEPIDKDTILYGLDSKFYEAKIETDENFQTNVPGLYLIGDCSGETHSLSQAAASGIYLGKSICK</sequence>
<dbReference type="PRINTS" id="PR00368">
    <property type="entry name" value="FADPNR"/>
</dbReference>